<evidence type="ECO:0000256" key="2">
    <source>
        <dbReference type="ARBA" id="ARBA00023139"/>
    </source>
</evidence>
<organism evidence="6 7">
    <name type="scientific">Babjeviella inositovora NRRL Y-12698</name>
    <dbReference type="NCBI Taxonomy" id="984486"/>
    <lineage>
        <taxon>Eukaryota</taxon>
        <taxon>Fungi</taxon>
        <taxon>Dikarya</taxon>
        <taxon>Ascomycota</taxon>
        <taxon>Saccharomycotina</taxon>
        <taxon>Pichiomycetes</taxon>
        <taxon>Serinales incertae sedis</taxon>
        <taxon>Babjeviella</taxon>
    </lineage>
</organism>
<evidence type="ECO:0000256" key="4">
    <source>
        <dbReference type="SAM" id="MobiDB-lite"/>
    </source>
</evidence>
<gene>
    <name evidence="6" type="ORF">BABINDRAFT_10317</name>
</gene>
<dbReference type="GeneID" id="30144572"/>
<protein>
    <submittedName>
        <fullName evidence="6">Uncharacterized protein</fullName>
    </submittedName>
</protein>
<feature type="compositionally biased region" description="Basic and acidic residues" evidence="4">
    <location>
        <begin position="436"/>
        <end position="450"/>
    </location>
</feature>
<keyword evidence="5" id="KW-0472">Membrane</keyword>
<evidence type="ECO:0000256" key="3">
    <source>
        <dbReference type="ARBA" id="ARBA00023288"/>
    </source>
</evidence>
<feature type="transmembrane region" description="Helical" evidence="5">
    <location>
        <begin position="251"/>
        <end position="282"/>
    </location>
</feature>
<dbReference type="InterPro" id="IPR031632">
    <property type="entry name" value="SVIP"/>
</dbReference>
<accession>A0A1E3QHH4</accession>
<dbReference type="Proteomes" id="UP000094336">
    <property type="component" value="Unassembled WGS sequence"/>
</dbReference>
<evidence type="ECO:0000313" key="6">
    <source>
        <dbReference type="EMBL" id="ODQ77163.1"/>
    </source>
</evidence>
<evidence type="ECO:0000256" key="5">
    <source>
        <dbReference type="SAM" id="Phobius"/>
    </source>
</evidence>
<evidence type="ECO:0000256" key="1">
    <source>
        <dbReference type="ARBA" id="ARBA00022707"/>
    </source>
</evidence>
<reference evidence="7" key="1">
    <citation type="submission" date="2016-05" db="EMBL/GenBank/DDBJ databases">
        <title>Comparative genomics of biotechnologically important yeasts.</title>
        <authorList>
            <consortium name="DOE Joint Genome Institute"/>
            <person name="Riley R."/>
            <person name="Haridas S."/>
            <person name="Wolfe K.H."/>
            <person name="Lopes M.R."/>
            <person name="Hittinger C.T."/>
            <person name="Goker M."/>
            <person name="Salamov A."/>
            <person name="Wisecaver J."/>
            <person name="Long T.M."/>
            <person name="Aerts A.L."/>
            <person name="Barry K."/>
            <person name="Choi C."/>
            <person name="Clum A."/>
            <person name="Coughlan A.Y."/>
            <person name="Deshpande S."/>
            <person name="Douglass A.P."/>
            <person name="Hanson S.J."/>
            <person name="Klenk H.-P."/>
            <person name="Labutti K."/>
            <person name="Lapidus A."/>
            <person name="Lindquist E."/>
            <person name="Lipzen A."/>
            <person name="Meier-Kolthoff J.P."/>
            <person name="Ohm R.A."/>
            <person name="Otillar R.P."/>
            <person name="Pangilinan J."/>
            <person name="Peng Y."/>
            <person name="Rokas A."/>
            <person name="Rosa C.A."/>
            <person name="Scheuner C."/>
            <person name="Sibirny A.A."/>
            <person name="Slot J.C."/>
            <person name="Stielow J.B."/>
            <person name="Sun H."/>
            <person name="Kurtzman C.P."/>
            <person name="Blackwell M."/>
            <person name="Grigoriev I.V."/>
            <person name="Jeffries T.W."/>
        </authorList>
    </citation>
    <scope>NUCLEOTIDE SEQUENCE [LARGE SCALE GENOMIC DNA]</scope>
    <source>
        <strain evidence="7">NRRL Y-12698</strain>
    </source>
</reference>
<keyword evidence="5" id="KW-0812">Transmembrane</keyword>
<dbReference type="Pfam" id="PF15811">
    <property type="entry name" value="SVIP"/>
    <property type="match status" value="1"/>
</dbReference>
<dbReference type="OrthoDB" id="4073891at2759"/>
<keyword evidence="1" id="KW-0519">Myristate</keyword>
<sequence length="473" mass="53141">MTDAQESIPEKTESPLQAHYGISLRYASQRIRLMYDQTPWNTIRTQLTPEIDEKVLLELEPTDQYRHSVLFITTVCLLTLLLWVVPILLSLTVPTCVSDLCIPQFTFQLKDQNPHAREILLSGKELMKVVSYFAKDFGPTETDVTAYLDIVDTFSTTHIYSLNFWGYCRASTVTGETFCARSYGLDLLSILMRDFGNQLGQLLQHDAKSVGDSFVDSYEEAMQNLQLFLSSQKRSVDAVHSTILLKKFSQCVAWCVLGVTVLSFLVAAYSLFVCVSFVYGSLLPKLRLYPSFVLILSGEISVFLLTFFIGASEYEFFNQICKLTGLIDIADVHRSAGNTVLWVSPNIRSPPIPHSATTHSHYIMGSCFSKPKSPPLNEKPSSRTAQTPNVRPPGAKKGRVLGNTPNATEDARESARQAALERHTATSAKEQGPLGRRLDQERKKTAQQVLKDDVALKEQLKRAEKKQKINEEW</sequence>
<dbReference type="AlphaFoldDB" id="A0A1E3QHH4"/>
<dbReference type="RefSeq" id="XP_018982491.1">
    <property type="nucleotide sequence ID" value="XM_019126718.1"/>
</dbReference>
<dbReference type="EMBL" id="KV454442">
    <property type="protein sequence ID" value="ODQ77163.1"/>
    <property type="molecule type" value="Genomic_DNA"/>
</dbReference>
<evidence type="ECO:0000313" key="7">
    <source>
        <dbReference type="Proteomes" id="UP000094336"/>
    </source>
</evidence>
<keyword evidence="3" id="KW-0449">Lipoprotein</keyword>
<keyword evidence="5" id="KW-1133">Transmembrane helix</keyword>
<feature type="transmembrane region" description="Helical" evidence="5">
    <location>
        <begin position="288"/>
        <end position="309"/>
    </location>
</feature>
<name>A0A1E3QHH4_9ASCO</name>
<feature type="compositionally biased region" description="Basic and acidic residues" evidence="4">
    <location>
        <begin position="409"/>
        <end position="424"/>
    </location>
</feature>
<proteinExistence type="predicted"/>
<feature type="transmembrane region" description="Helical" evidence="5">
    <location>
        <begin position="69"/>
        <end position="89"/>
    </location>
</feature>
<feature type="region of interest" description="Disordered" evidence="4">
    <location>
        <begin position="371"/>
        <end position="450"/>
    </location>
</feature>
<keyword evidence="7" id="KW-1185">Reference proteome</keyword>
<keyword evidence="2" id="KW-0564">Palmitate</keyword>